<dbReference type="InterPro" id="IPR050529">
    <property type="entry name" value="CYP450_sterol_14alpha_dmase"/>
</dbReference>
<dbReference type="PANTHER" id="PTHR24304">
    <property type="entry name" value="CYTOCHROME P450 FAMILY 7"/>
    <property type="match status" value="1"/>
</dbReference>
<gene>
    <name evidence="5" type="ORF">N8I77_013050</name>
</gene>
<keyword evidence="4" id="KW-0408">Iron</keyword>
<dbReference type="GO" id="GO:0016705">
    <property type="term" value="F:oxidoreductase activity, acting on paired donors, with incorporation or reduction of molecular oxygen"/>
    <property type="evidence" value="ECO:0007669"/>
    <property type="project" value="InterPro"/>
</dbReference>
<keyword evidence="6" id="KW-1185">Reference proteome</keyword>
<evidence type="ECO:0000313" key="5">
    <source>
        <dbReference type="EMBL" id="KAK2597189.1"/>
    </source>
</evidence>
<dbReference type="GO" id="GO:0004497">
    <property type="term" value="F:monooxygenase activity"/>
    <property type="evidence" value="ECO:0007669"/>
    <property type="project" value="InterPro"/>
</dbReference>
<dbReference type="PANTHER" id="PTHR24304:SF2">
    <property type="entry name" value="24-HYDROXYCHOLESTEROL 7-ALPHA-HYDROXYLASE"/>
    <property type="match status" value="1"/>
</dbReference>
<evidence type="ECO:0000313" key="6">
    <source>
        <dbReference type="Proteomes" id="UP001265746"/>
    </source>
</evidence>
<comment type="similarity">
    <text evidence="1">Belongs to the cytochrome P450 family.</text>
</comment>
<dbReference type="SUPFAM" id="SSF48264">
    <property type="entry name" value="Cytochrome P450"/>
    <property type="match status" value="1"/>
</dbReference>
<evidence type="ECO:0000256" key="2">
    <source>
        <dbReference type="ARBA" id="ARBA00022617"/>
    </source>
</evidence>
<sequence length="172" mass="19616">MSTYAVLMGTDAAHLTQGNGDLLPILQVVYAETLRLRMHFYIIRMPDRTEINTRDWILPRRKVVVTPTTAAHKDPEVRNTILNNEPSVDRFWIGGFLRQPSKLEYDTAQSQNTAFSLVSLEWSWIPYGGEPQKCLDRLFAKRQILLTSALMGFGSGMSHPAGKVPMRIRRRS</sequence>
<keyword evidence="3" id="KW-0479">Metal-binding</keyword>
<evidence type="ECO:0000256" key="3">
    <source>
        <dbReference type="ARBA" id="ARBA00022723"/>
    </source>
</evidence>
<protein>
    <submittedName>
        <fullName evidence="5">Uncharacterized protein</fullName>
    </submittedName>
</protein>
<evidence type="ECO:0000256" key="1">
    <source>
        <dbReference type="ARBA" id="ARBA00010617"/>
    </source>
</evidence>
<dbReference type="Gene3D" id="1.10.630.10">
    <property type="entry name" value="Cytochrome P450"/>
    <property type="match status" value="1"/>
</dbReference>
<evidence type="ECO:0000256" key="4">
    <source>
        <dbReference type="ARBA" id="ARBA00023004"/>
    </source>
</evidence>
<organism evidence="5 6">
    <name type="scientific">Phomopsis amygdali</name>
    <name type="common">Fusicoccum amygdali</name>
    <dbReference type="NCBI Taxonomy" id="1214568"/>
    <lineage>
        <taxon>Eukaryota</taxon>
        <taxon>Fungi</taxon>
        <taxon>Dikarya</taxon>
        <taxon>Ascomycota</taxon>
        <taxon>Pezizomycotina</taxon>
        <taxon>Sordariomycetes</taxon>
        <taxon>Sordariomycetidae</taxon>
        <taxon>Diaporthales</taxon>
        <taxon>Diaporthaceae</taxon>
        <taxon>Diaporthe</taxon>
    </lineage>
</organism>
<proteinExistence type="inferred from homology"/>
<dbReference type="GO" id="GO:0020037">
    <property type="term" value="F:heme binding"/>
    <property type="evidence" value="ECO:0007669"/>
    <property type="project" value="InterPro"/>
</dbReference>
<dbReference type="EMBL" id="JAUJFL010000010">
    <property type="protein sequence ID" value="KAK2597189.1"/>
    <property type="molecule type" value="Genomic_DNA"/>
</dbReference>
<keyword evidence="2" id="KW-0349">Heme</keyword>
<reference evidence="5" key="1">
    <citation type="submission" date="2023-06" db="EMBL/GenBank/DDBJ databases">
        <authorList>
            <person name="Noh H."/>
        </authorList>
    </citation>
    <scope>NUCLEOTIDE SEQUENCE</scope>
    <source>
        <strain evidence="5">DUCC20226</strain>
    </source>
</reference>
<accession>A0AAD9S3I6</accession>
<dbReference type="AlphaFoldDB" id="A0AAD9S3I6"/>
<dbReference type="InterPro" id="IPR036396">
    <property type="entry name" value="Cyt_P450_sf"/>
</dbReference>
<dbReference type="GO" id="GO:0005506">
    <property type="term" value="F:iron ion binding"/>
    <property type="evidence" value="ECO:0007669"/>
    <property type="project" value="InterPro"/>
</dbReference>
<comment type="caution">
    <text evidence="5">The sequence shown here is derived from an EMBL/GenBank/DDBJ whole genome shotgun (WGS) entry which is preliminary data.</text>
</comment>
<dbReference type="Proteomes" id="UP001265746">
    <property type="component" value="Unassembled WGS sequence"/>
</dbReference>
<name>A0AAD9S3I6_PHOAM</name>